<evidence type="ECO:0000313" key="2">
    <source>
        <dbReference type="Proteomes" id="UP000242694"/>
    </source>
</evidence>
<dbReference type="EMBL" id="PZDI01000061">
    <property type="protein sequence ID" value="PTH13648.1"/>
    <property type="molecule type" value="Genomic_DNA"/>
</dbReference>
<gene>
    <name evidence="1" type="ORF">BU607_09580</name>
</gene>
<evidence type="ECO:0000313" key="1">
    <source>
        <dbReference type="EMBL" id="PTH13648.1"/>
    </source>
</evidence>
<feature type="non-terminal residue" evidence="1">
    <location>
        <position position="68"/>
    </location>
</feature>
<dbReference type="Proteomes" id="UP000242694">
    <property type="component" value="Unassembled WGS sequence"/>
</dbReference>
<protein>
    <submittedName>
        <fullName evidence="1">Uncharacterized protein</fullName>
    </submittedName>
</protein>
<sequence>MEFAYYEAKSLNDFENELKTLALNKKYTFSKETEVLKEEEILEKSNSHERELLKVFKDNAQIITHHFK</sequence>
<accession>A0ABX5IDL9</accession>
<reference evidence="1 2" key="1">
    <citation type="journal article" date="2016" name="Front. Microbiol.">
        <title>Comprehensive Phylogenetic Analysis of Bovine Non-aureus Staphylococci Species Based on Whole-Genome Sequencing.</title>
        <authorList>
            <person name="Naushad S."/>
            <person name="Barkema H.W."/>
            <person name="Luby C."/>
            <person name="Condas L.A."/>
            <person name="Nobrega D.B."/>
            <person name="Carson D.A."/>
            <person name="De Buck J."/>
        </authorList>
    </citation>
    <scope>NUCLEOTIDE SEQUENCE [LARGE SCALE GENOMIC DNA]</scope>
    <source>
        <strain evidence="1 2">SNUC 993</strain>
    </source>
</reference>
<comment type="caution">
    <text evidence="1">The sequence shown here is derived from an EMBL/GenBank/DDBJ whole genome shotgun (WGS) entry which is preliminary data.</text>
</comment>
<name>A0ABX5IDL9_9STAP</name>
<proteinExistence type="predicted"/>
<organism evidence="1 2">
    <name type="scientific">Staphylococcus auricularis</name>
    <dbReference type="NCBI Taxonomy" id="29379"/>
    <lineage>
        <taxon>Bacteria</taxon>
        <taxon>Bacillati</taxon>
        <taxon>Bacillota</taxon>
        <taxon>Bacilli</taxon>
        <taxon>Bacillales</taxon>
        <taxon>Staphylococcaceae</taxon>
        <taxon>Staphylococcus</taxon>
    </lineage>
</organism>
<keyword evidence="2" id="KW-1185">Reference proteome</keyword>